<name>A0A673AHW1_9TELE</name>
<dbReference type="Ensembl" id="ENSSORT00005028732.1">
    <property type="protein sequence ID" value="ENSSORP00005027932.1"/>
    <property type="gene ID" value="ENSSORG00005013372.1"/>
</dbReference>
<accession>A0A673AHW1</accession>
<evidence type="ECO:0000313" key="1">
    <source>
        <dbReference type="Ensembl" id="ENSSORP00005027932.1"/>
    </source>
</evidence>
<organism evidence="1 2">
    <name type="scientific">Sphaeramia orbicularis</name>
    <name type="common">orbiculate cardinalfish</name>
    <dbReference type="NCBI Taxonomy" id="375764"/>
    <lineage>
        <taxon>Eukaryota</taxon>
        <taxon>Metazoa</taxon>
        <taxon>Chordata</taxon>
        <taxon>Craniata</taxon>
        <taxon>Vertebrata</taxon>
        <taxon>Euteleostomi</taxon>
        <taxon>Actinopterygii</taxon>
        <taxon>Neopterygii</taxon>
        <taxon>Teleostei</taxon>
        <taxon>Neoteleostei</taxon>
        <taxon>Acanthomorphata</taxon>
        <taxon>Gobiaria</taxon>
        <taxon>Kurtiformes</taxon>
        <taxon>Apogonoidei</taxon>
        <taxon>Apogonidae</taxon>
        <taxon>Apogoninae</taxon>
        <taxon>Sphaeramia</taxon>
    </lineage>
</organism>
<evidence type="ECO:0000313" key="2">
    <source>
        <dbReference type="Proteomes" id="UP000472271"/>
    </source>
</evidence>
<protein>
    <submittedName>
        <fullName evidence="1">Uncharacterized protein</fullName>
    </submittedName>
</protein>
<dbReference type="Proteomes" id="UP000472271">
    <property type="component" value="Chromosome 7"/>
</dbReference>
<reference evidence="1" key="2">
    <citation type="submission" date="2025-08" db="UniProtKB">
        <authorList>
            <consortium name="Ensembl"/>
        </authorList>
    </citation>
    <scope>IDENTIFICATION</scope>
</reference>
<reference evidence="1" key="3">
    <citation type="submission" date="2025-09" db="UniProtKB">
        <authorList>
            <consortium name="Ensembl"/>
        </authorList>
    </citation>
    <scope>IDENTIFICATION</scope>
</reference>
<reference evidence="1" key="1">
    <citation type="submission" date="2019-06" db="EMBL/GenBank/DDBJ databases">
        <authorList>
            <consortium name="Wellcome Sanger Institute Data Sharing"/>
        </authorList>
    </citation>
    <scope>NUCLEOTIDE SEQUENCE [LARGE SCALE GENOMIC DNA]</scope>
</reference>
<dbReference type="AlphaFoldDB" id="A0A673AHW1"/>
<proteinExistence type="predicted"/>
<keyword evidence="2" id="KW-1185">Reference proteome</keyword>
<dbReference type="InParanoid" id="A0A673AHW1"/>
<sequence length="73" mass="8314">MRTSDASESGVVFRLNMMKQCPLVASEGITVLFFCQERLLSLSVTTFDSLLMHLLKIIGIIYPVEYQKQVFII</sequence>